<keyword evidence="13" id="KW-1185">Reference proteome</keyword>
<dbReference type="SUPFAM" id="SSF51445">
    <property type="entry name" value="(Trans)glycosidases"/>
    <property type="match status" value="1"/>
</dbReference>
<dbReference type="AlphaFoldDB" id="A0AAD9D065"/>
<dbReference type="InterPro" id="IPR001579">
    <property type="entry name" value="Glyco_hydro_18_chit_AS"/>
</dbReference>
<dbReference type="Gene3D" id="3.20.20.80">
    <property type="entry name" value="Glycosidases"/>
    <property type="match status" value="1"/>
</dbReference>
<keyword evidence="2 7" id="KW-0378">Hydrolase</keyword>
<evidence type="ECO:0000256" key="9">
    <source>
        <dbReference type="SAM" id="MobiDB-lite"/>
    </source>
</evidence>
<evidence type="ECO:0000256" key="10">
    <source>
        <dbReference type="SAM" id="SignalP"/>
    </source>
</evidence>
<evidence type="ECO:0000256" key="3">
    <source>
        <dbReference type="ARBA" id="ARBA00023024"/>
    </source>
</evidence>
<dbReference type="PROSITE" id="PS01095">
    <property type="entry name" value="GH18_1"/>
    <property type="match status" value="1"/>
</dbReference>
<comment type="caution">
    <text evidence="12">The sequence shown here is derived from an EMBL/GenBank/DDBJ whole genome shotgun (WGS) entry which is preliminary data.</text>
</comment>
<dbReference type="PROSITE" id="PS51910">
    <property type="entry name" value="GH18_2"/>
    <property type="match status" value="1"/>
</dbReference>
<dbReference type="EMBL" id="JAODAN010000006">
    <property type="protein sequence ID" value="KAK1923783.1"/>
    <property type="molecule type" value="Genomic_DNA"/>
</dbReference>
<feature type="signal peptide" evidence="10">
    <location>
        <begin position="1"/>
        <end position="15"/>
    </location>
</feature>
<reference evidence="12" key="1">
    <citation type="submission" date="2023-02" db="EMBL/GenBank/DDBJ databases">
        <title>Identification and recombinant expression of a fungal hydrolase from Papiliotrema laurentii that hydrolyzes apple cutin and clears colloidal polyester polyurethane.</title>
        <authorList>
            <consortium name="DOE Joint Genome Institute"/>
            <person name="Roman V.A."/>
            <person name="Bojanowski C."/>
            <person name="Crable B.R."/>
            <person name="Wagner D.N."/>
            <person name="Hung C.S."/>
            <person name="Nadeau L.J."/>
            <person name="Schratz L."/>
            <person name="Haridas S."/>
            <person name="Pangilinan J."/>
            <person name="Lipzen A."/>
            <person name="Na H."/>
            <person name="Yan M."/>
            <person name="Ng V."/>
            <person name="Grigoriev I.V."/>
            <person name="Spatafora J.W."/>
            <person name="Barlow D."/>
            <person name="Biffinger J."/>
            <person name="Kelley-Loughnane N."/>
            <person name="Varaljay V.A."/>
            <person name="Crookes-Goodson W.J."/>
        </authorList>
    </citation>
    <scope>NUCLEOTIDE SEQUENCE</scope>
    <source>
        <strain evidence="12">5307AH</strain>
    </source>
</reference>
<sequence>MYAFVALTLLSAVSAGPHGTGPRRHHARHFPVDAPQMAKRGCTDGAWQCAGSELQRCTSDTWVTVQNCTGDNIVCSADSRATGCTWSWTADETAASSAPTASASAIGGNFLAVNNGANGKTSTQDWYGQSASATASGSAAQSTGGSAASSSASQTSTSAASTQTSGGNAPSGQYSAPHYVIYADKYLSQLPSASDLSNYNRFILAFWMTESGPVDNAQAWESFDASYRQQILDEYHAAGIALMVSAFGSTDSPTTNGADPTATAQKLAAWVKQYGLDGVDIDYEDMSAMNSNQAESWLVTFQKELRNQLPEPFLISHAPVAPWFTSGSNYPGGAYVDVHKQAGDGISFYNIQFYNQGSGVYEDCNSLIQDSGSAWPDTSVMGINSHAGVPLDKIVIGKPIDASAASNGYMPGSTLSTCVSQAQSQGWNGGVMFWEWSPSIGNSLMATVRG</sequence>
<dbReference type="Proteomes" id="UP001182556">
    <property type="component" value="Unassembled WGS sequence"/>
</dbReference>
<dbReference type="InterPro" id="IPR017853">
    <property type="entry name" value="GH"/>
</dbReference>
<feature type="region of interest" description="Disordered" evidence="9">
    <location>
        <begin position="138"/>
        <end position="170"/>
    </location>
</feature>
<gene>
    <name evidence="12" type="ORF">DB88DRAFT_313047</name>
</gene>
<protein>
    <submittedName>
        <fullName evidence="12">Glycoside hydrolase superfamily</fullName>
    </submittedName>
</protein>
<dbReference type="InterPro" id="IPR001223">
    <property type="entry name" value="Glyco_hydro18_cat"/>
</dbReference>
<evidence type="ECO:0000256" key="4">
    <source>
        <dbReference type="ARBA" id="ARBA00023277"/>
    </source>
</evidence>
<keyword evidence="4" id="KW-0119">Carbohydrate metabolism</keyword>
<dbReference type="Pfam" id="PF00704">
    <property type="entry name" value="Glyco_hydro_18"/>
    <property type="match status" value="1"/>
</dbReference>
<comment type="similarity">
    <text evidence="8">Belongs to the glycosyl hydrolase 18 family.</text>
</comment>
<evidence type="ECO:0000256" key="6">
    <source>
        <dbReference type="ARBA" id="ARBA00023326"/>
    </source>
</evidence>
<evidence type="ECO:0000256" key="7">
    <source>
        <dbReference type="RuleBase" id="RU000489"/>
    </source>
</evidence>
<keyword evidence="3" id="KW-0146">Chitin degradation</keyword>
<feature type="compositionally biased region" description="Low complexity" evidence="9">
    <location>
        <begin position="138"/>
        <end position="167"/>
    </location>
</feature>
<keyword evidence="10" id="KW-0732">Signal</keyword>
<keyword evidence="6" id="KW-0624">Polysaccharide degradation</keyword>
<evidence type="ECO:0000256" key="1">
    <source>
        <dbReference type="ARBA" id="ARBA00000822"/>
    </source>
</evidence>
<feature type="chain" id="PRO_5042042402" evidence="10">
    <location>
        <begin position="16"/>
        <end position="450"/>
    </location>
</feature>
<evidence type="ECO:0000256" key="5">
    <source>
        <dbReference type="ARBA" id="ARBA00023295"/>
    </source>
</evidence>
<feature type="domain" description="GH18" evidence="11">
    <location>
        <begin position="177"/>
        <end position="450"/>
    </location>
</feature>
<dbReference type="CDD" id="cd00598">
    <property type="entry name" value="GH18_chitinase-like"/>
    <property type="match status" value="1"/>
</dbReference>
<accession>A0AAD9D065</accession>
<name>A0AAD9D065_PAPLA</name>
<dbReference type="GO" id="GO:0000272">
    <property type="term" value="P:polysaccharide catabolic process"/>
    <property type="evidence" value="ECO:0007669"/>
    <property type="project" value="UniProtKB-KW"/>
</dbReference>
<evidence type="ECO:0000313" key="13">
    <source>
        <dbReference type="Proteomes" id="UP001182556"/>
    </source>
</evidence>
<keyword evidence="5 7" id="KW-0326">Glycosidase</keyword>
<proteinExistence type="inferred from homology"/>
<organism evidence="12 13">
    <name type="scientific">Papiliotrema laurentii</name>
    <name type="common">Cryptococcus laurentii</name>
    <dbReference type="NCBI Taxonomy" id="5418"/>
    <lineage>
        <taxon>Eukaryota</taxon>
        <taxon>Fungi</taxon>
        <taxon>Dikarya</taxon>
        <taxon>Basidiomycota</taxon>
        <taxon>Agaricomycotina</taxon>
        <taxon>Tremellomycetes</taxon>
        <taxon>Tremellales</taxon>
        <taxon>Rhynchogastremaceae</taxon>
        <taxon>Papiliotrema</taxon>
    </lineage>
</organism>
<comment type="catalytic activity">
    <reaction evidence="1">
        <text>Random endo-hydrolysis of N-acetyl-beta-D-glucosaminide (1-&gt;4)-beta-linkages in chitin and chitodextrins.</text>
        <dbReference type="EC" id="3.2.1.14"/>
    </reaction>
</comment>
<evidence type="ECO:0000256" key="2">
    <source>
        <dbReference type="ARBA" id="ARBA00022801"/>
    </source>
</evidence>
<evidence type="ECO:0000259" key="11">
    <source>
        <dbReference type="PROSITE" id="PS51910"/>
    </source>
</evidence>
<dbReference type="GO" id="GO:0008843">
    <property type="term" value="F:endochitinase activity"/>
    <property type="evidence" value="ECO:0007669"/>
    <property type="project" value="UniProtKB-EC"/>
</dbReference>
<evidence type="ECO:0000313" key="12">
    <source>
        <dbReference type="EMBL" id="KAK1923783.1"/>
    </source>
</evidence>
<evidence type="ECO:0000256" key="8">
    <source>
        <dbReference type="RuleBase" id="RU004453"/>
    </source>
</evidence>
<dbReference type="GO" id="GO:0006032">
    <property type="term" value="P:chitin catabolic process"/>
    <property type="evidence" value="ECO:0007669"/>
    <property type="project" value="UniProtKB-KW"/>
</dbReference>